<evidence type="ECO:0000313" key="1">
    <source>
        <dbReference type="EMBL" id="GGP28298.1"/>
    </source>
</evidence>
<reference evidence="2" key="1">
    <citation type="journal article" date="2019" name="Int. J. Syst. Evol. Microbiol.">
        <title>The Global Catalogue of Microorganisms (GCM) 10K type strain sequencing project: providing services to taxonomists for standard genome sequencing and annotation.</title>
        <authorList>
            <consortium name="The Broad Institute Genomics Platform"/>
            <consortium name="The Broad Institute Genome Sequencing Center for Infectious Disease"/>
            <person name="Wu L."/>
            <person name="Ma J."/>
        </authorList>
    </citation>
    <scope>NUCLEOTIDE SEQUENCE [LARGE SCALE GENOMIC DNA]</scope>
    <source>
        <strain evidence="2">CGMCC 1.8860</strain>
    </source>
</reference>
<evidence type="ECO:0008006" key="3">
    <source>
        <dbReference type="Google" id="ProtNLM"/>
    </source>
</evidence>
<evidence type="ECO:0000313" key="2">
    <source>
        <dbReference type="Proteomes" id="UP000621859"/>
    </source>
</evidence>
<keyword evidence="2" id="KW-1185">Reference proteome</keyword>
<comment type="caution">
    <text evidence="1">The sequence shown here is derived from an EMBL/GenBank/DDBJ whole genome shotgun (WGS) entry which is preliminary data.</text>
</comment>
<dbReference type="Proteomes" id="UP000621859">
    <property type="component" value="Unassembled WGS sequence"/>
</dbReference>
<name>A0ABQ2PST6_9NEIS</name>
<dbReference type="SUPFAM" id="SSF81901">
    <property type="entry name" value="HCP-like"/>
    <property type="match status" value="1"/>
</dbReference>
<dbReference type="EMBL" id="BMLY01000013">
    <property type="protein sequence ID" value="GGP28298.1"/>
    <property type="molecule type" value="Genomic_DNA"/>
</dbReference>
<dbReference type="Gene3D" id="1.25.40.10">
    <property type="entry name" value="Tetratricopeptide repeat domain"/>
    <property type="match status" value="1"/>
</dbReference>
<organism evidence="1 2">
    <name type="scientific">Silvimonas amylolytica</name>
    <dbReference type="NCBI Taxonomy" id="449663"/>
    <lineage>
        <taxon>Bacteria</taxon>
        <taxon>Pseudomonadati</taxon>
        <taxon>Pseudomonadota</taxon>
        <taxon>Betaproteobacteria</taxon>
        <taxon>Neisseriales</taxon>
        <taxon>Chitinibacteraceae</taxon>
        <taxon>Silvimonas</taxon>
    </lineage>
</organism>
<dbReference type="InterPro" id="IPR006597">
    <property type="entry name" value="Sel1-like"/>
</dbReference>
<sequence length="149" mass="16382">MGANEKAINATHLELFKAAGRMLQSQDSDEVHCALESLRYLSRIGHARASFNLAVAYLRGHGVTPDKAIAAFFMLHAARQGYAGAYEPLARMIITGDLLESKGLLPEGRHFVARVWYFRALCDGAARPGTATRIPYSAMYVAMGPVRYH</sequence>
<dbReference type="SMART" id="SM00671">
    <property type="entry name" value="SEL1"/>
    <property type="match status" value="1"/>
</dbReference>
<proteinExistence type="predicted"/>
<protein>
    <recommendedName>
        <fullName evidence="3">Sel1 repeat-containing protein</fullName>
    </recommendedName>
</protein>
<dbReference type="InterPro" id="IPR011990">
    <property type="entry name" value="TPR-like_helical_dom_sf"/>
</dbReference>
<accession>A0ABQ2PST6</accession>
<gene>
    <name evidence="1" type="ORF">GCM10010971_41170</name>
</gene>